<reference evidence="1 2" key="1">
    <citation type="journal article" date="2018" name="Sci. Data">
        <title>The draft genome sequence of cork oak.</title>
        <authorList>
            <person name="Ramos A.M."/>
            <person name="Usie A."/>
            <person name="Barbosa P."/>
            <person name="Barros P.M."/>
            <person name="Capote T."/>
            <person name="Chaves I."/>
            <person name="Simoes F."/>
            <person name="Abreu I."/>
            <person name="Carrasquinho I."/>
            <person name="Faro C."/>
            <person name="Guimaraes J.B."/>
            <person name="Mendonca D."/>
            <person name="Nobrega F."/>
            <person name="Rodrigues L."/>
            <person name="Saibo N.J.M."/>
            <person name="Varela M.C."/>
            <person name="Egas C."/>
            <person name="Matos J."/>
            <person name="Miguel C.M."/>
            <person name="Oliveira M.M."/>
            <person name="Ricardo C.P."/>
            <person name="Goncalves S."/>
        </authorList>
    </citation>
    <scope>NUCLEOTIDE SEQUENCE [LARGE SCALE GENOMIC DNA]</scope>
    <source>
        <strain evidence="2">cv. HL8</strain>
    </source>
</reference>
<evidence type="ECO:0000313" key="2">
    <source>
        <dbReference type="Proteomes" id="UP000237347"/>
    </source>
</evidence>
<evidence type="ECO:0000313" key="1">
    <source>
        <dbReference type="EMBL" id="KAK7852160.1"/>
    </source>
</evidence>
<gene>
    <name evidence="1" type="ORF">CFP56_040060</name>
</gene>
<sequence>METAERMMKVAFWCVQYRPESRPLMNVVVKMLEGEVEIPTPFNPFQHKLVVTSCTNAPFRPTQTDSNYNSEYSSQMSSVCATPVMWKYDIEMAST</sequence>
<comment type="caution">
    <text evidence="1">The sequence shown here is derived from an EMBL/GenBank/DDBJ whole genome shotgun (WGS) entry which is preliminary data.</text>
</comment>
<dbReference type="Proteomes" id="UP000237347">
    <property type="component" value="Unassembled WGS sequence"/>
</dbReference>
<dbReference type="AlphaFoldDB" id="A0AAW0LLY8"/>
<dbReference type="GO" id="GO:0016301">
    <property type="term" value="F:kinase activity"/>
    <property type="evidence" value="ECO:0007669"/>
    <property type="project" value="UniProtKB-KW"/>
</dbReference>
<protein>
    <submittedName>
        <fullName evidence="1">Leaf rust 10 disease-resistance locus receptor-like protein kinase-like 2.2</fullName>
    </submittedName>
</protein>
<organism evidence="1 2">
    <name type="scientific">Quercus suber</name>
    <name type="common">Cork oak</name>
    <dbReference type="NCBI Taxonomy" id="58331"/>
    <lineage>
        <taxon>Eukaryota</taxon>
        <taxon>Viridiplantae</taxon>
        <taxon>Streptophyta</taxon>
        <taxon>Embryophyta</taxon>
        <taxon>Tracheophyta</taxon>
        <taxon>Spermatophyta</taxon>
        <taxon>Magnoliopsida</taxon>
        <taxon>eudicotyledons</taxon>
        <taxon>Gunneridae</taxon>
        <taxon>Pentapetalae</taxon>
        <taxon>rosids</taxon>
        <taxon>fabids</taxon>
        <taxon>Fagales</taxon>
        <taxon>Fagaceae</taxon>
        <taxon>Quercus</taxon>
    </lineage>
</organism>
<proteinExistence type="predicted"/>
<dbReference type="EMBL" id="PKMF04000079">
    <property type="protein sequence ID" value="KAK7852160.1"/>
    <property type="molecule type" value="Genomic_DNA"/>
</dbReference>
<name>A0AAW0LLY8_QUESU</name>
<accession>A0AAW0LLY8</accession>
<keyword evidence="2" id="KW-1185">Reference proteome</keyword>